<evidence type="ECO:0000313" key="2">
    <source>
        <dbReference type="Proteomes" id="UP000004116"/>
    </source>
</evidence>
<dbReference type="GO" id="GO:0003677">
    <property type="term" value="F:DNA binding"/>
    <property type="evidence" value="ECO:0007669"/>
    <property type="project" value="InterPro"/>
</dbReference>
<dbReference type="InterPro" id="IPR048188">
    <property type="entry name" value="YmfL-like"/>
</dbReference>
<proteinExistence type="predicted"/>
<feature type="non-terminal residue" evidence="1">
    <location>
        <position position="1"/>
    </location>
</feature>
<protein>
    <submittedName>
        <fullName evidence="1">Uncharacterized protein</fullName>
    </submittedName>
</protein>
<dbReference type="Proteomes" id="UP000004116">
    <property type="component" value="Unassembled WGS sequence"/>
</dbReference>
<dbReference type="NCBIfam" id="NF041471">
    <property type="entry name" value="phage_reg_YmfL"/>
    <property type="match status" value="1"/>
</dbReference>
<dbReference type="Pfam" id="PF06892">
    <property type="entry name" value="Phage_CP76"/>
    <property type="match status" value="1"/>
</dbReference>
<sequence>QIMDKRALINRLCERVTGGRAVAAAYLGISESKFNNHLYENKGSRFFSVDELVALQTLSGSSLVAEYFATRSDAIVVPTPSAEVDTVELHHMCLNTAVKRSAVDQLILEAIRNHGSINEQAQQKILEAHRKHIATRDGEIRATLQVYGK</sequence>
<name>G2GZV5_9ENTR</name>
<keyword evidence="2" id="KW-1185">Reference proteome</keyword>
<gene>
    <name evidence="1" type="ORF">Rin_00013350</name>
</gene>
<organism evidence="1 2">
    <name type="scientific">Candidatus Regiella insecticola 5.15</name>
    <dbReference type="NCBI Taxonomy" id="1005043"/>
    <lineage>
        <taxon>Bacteria</taxon>
        <taxon>Pseudomonadati</taxon>
        <taxon>Pseudomonadota</taxon>
        <taxon>Gammaproteobacteria</taxon>
        <taxon>Enterobacterales</taxon>
        <taxon>Enterobacteriaceae</taxon>
        <taxon>aphid secondary symbionts</taxon>
        <taxon>Candidatus Regiella</taxon>
    </lineage>
</organism>
<evidence type="ECO:0000313" key="1">
    <source>
        <dbReference type="EMBL" id="EGY28725.1"/>
    </source>
</evidence>
<accession>G2GZV5</accession>
<dbReference type="AlphaFoldDB" id="G2GZV5"/>
<dbReference type="EMBL" id="AGCA01000322">
    <property type="protein sequence ID" value="EGY28725.1"/>
    <property type="molecule type" value="Genomic_DNA"/>
</dbReference>
<comment type="caution">
    <text evidence="1">The sequence shown here is derived from an EMBL/GenBank/DDBJ whole genome shotgun (WGS) entry which is preliminary data.</text>
</comment>
<dbReference type="RefSeq" id="WP_006706990.1">
    <property type="nucleotide sequence ID" value="NZ_AGCA01000322.1"/>
</dbReference>
<reference evidence="1 2" key="1">
    <citation type="journal article" date="2012" name="Genome Res.">
        <title>Genomic basis of endosymbiont-conferred protection against an insect parasitoid.</title>
        <authorList>
            <person name="Hansen A.K."/>
            <person name="Vorburger C."/>
            <person name="Moran N.A."/>
        </authorList>
    </citation>
    <scope>NUCLEOTIDE SEQUENCE [LARGE SCALE GENOMIC DNA]</scope>
    <source>
        <strain evidence="2">R5.15</strain>
    </source>
</reference>
<dbReference type="InterPro" id="IPR009679">
    <property type="entry name" value="Phage_186_CII-like"/>
</dbReference>